<comment type="caution">
    <text evidence="1">The sequence shown here is derived from an EMBL/GenBank/DDBJ whole genome shotgun (WGS) entry which is preliminary data.</text>
</comment>
<dbReference type="EMBL" id="CM046390">
    <property type="protein sequence ID" value="KAI8563040.1"/>
    <property type="molecule type" value="Genomic_DNA"/>
</dbReference>
<proteinExistence type="predicted"/>
<accession>A0ACC0PC83</accession>
<evidence type="ECO:0000313" key="1">
    <source>
        <dbReference type="EMBL" id="KAI8563040.1"/>
    </source>
</evidence>
<sequence length="224" mass="25553">MEKGPGCLTDGEMAYDNSRIELKRSHQWFMDVTESELFPIKKQAVEVTSTTVENISKEDKKGSKKPTSNNFPSNVRSLLSTGMLDGVPVNYVAWLREIALAQMCFQGCVSYLITGFSPQKAQKLPYLGHLFIDGLKKWNQSFMKKAKESSNGDCYILQYTYAGLEMEENLFYAWLGCISTLWLRLLLSIRTKFKTGDEWKAFGIDHPNPFCTSLYLQEAILILR</sequence>
<reference evidence="1" key="1">
    <citation type="submission" date="2022-02" db="EMBL/GenBank/DDBJ databases">
        <title>Plant Genome Project.</title>
        <authorList>
            <person name="Zhang R.-G."/>
        </authorList>
    </citation>
    <scope>NUCLEOTIDE SEQUENCE</scope>
    <source>
        <strain evidence="1">AT1</strain>
    </source>
</reference>
<protein>
    <submittedName>
        <fullName evidence="1">Uncharacterized protein</fullName>
    </submittedName>
</protein>
<evidence type="ECO:0000313" key="2">
    <source>
        <dbReference type="Proteomes" id="UP001062846"/>
    </source>
</evidence>
<organism evidence="1 2">
    <name type="scientific">Rhododendron molle</name>
    <name type="common">Chinese azalea</name>
    <name type="synonym">Azalea mollis</name>
    <dbReference type="NCBI Taxonomy" id="49168"/>
    <lineage>
        <taxon>Eukaryota</taxon>
        <taxon>Viridiplantae</taxon>
        <taxon>Streptophyta</taxon>
        <taxon>Embryophyta</taxon>
        <taxon>Tracheophyta</taxon>
        <taxon>Spermatophyta</taxon>
        <taxon>Magnoliopsida</taxon>
        <taxon>eudicotyledons</taxon>
        <taxon>Gunneridae</taxon>
        <taxon>Pentapetalae</taxon>
        <taxon>asterids</taxon>
        <taxon>Ericales</taxon>
        <taxon>Ericaceae</taxon>
        <taxon>Ericoideae</taxon>
        <taxon>Rhodoreae</taxon>
        <taxon>Rhododendron</taxon>
    </lineage>
</organism>
<gene>
    <name evidence="1" type="ORF">RHMOL_Rhmol03G0082200</name>
</gene>
<dbReference type="Proteomes" id="UP001062846">
    <property type="component" value="Chromosome 3"/>
</dbReference>
<name>A0ACC0PC83_RHOML</name>
<keyword evidence="2" id="KW-1185">Reference proteome</keyword>